<protein>
    <recommendedName>
        <fullName evidence="3">F-box domain-containing protein</fullName>
    </recommendedName>
</protein>
<dbReference type="Proteomes" id="UP000293360">
    <property type="component" value="Unassembled WGS sequence"/>
</dbReference>
<dbReference type="OrthoDB" id="3945550at2759"/>
<sequence length="568" mass="64773">MIIDLIRVTSFSTLCSIALVNSYYNQLARYSQQRELTIDLANVEDSKFRRRLEYIEKNGLLPAIRRIKVSYTWTDEERDTWGGRAPGSTDLPPTLYELIPDMTGLVDFIWTAGAVPEKLLSTLQDQPEVRLHTNIEFNPCYHPLVVFPPEDVDRLQNNPNLASLGIDVLYWEARGCTGYTHPIKRVLQSCPNLRNLKIDIRKATNVRVFGRVVMPSEYIGFGFTEGHRPAPLRELQLLEYPFSPLGKQMYEEQNYWANGFEWSQLKRLKTRYVSLALRIMPKLISIRDVDFGANLPEAETEAEARTFYQQVPVLLESIVVPSLTDVGMGGLRRHGPNLRKLEIHRQGSSSGRKWRWAAVDVDRIRWIRDACPRLEELGINVSRDGAWPYDVFDAIASLPRLRSLRIWFELDLRNLSNVVRPYVTFSEAGKIFKYLHERAARNGSRLQELEIVSGSPPSSSSGRLTQSVEPFFIMSTSFRCLVSERDDEASNGVFSVQCLQLSKEENELLRKLEEMDTTTSPTNPEVAGPVSTAFDWARYGMETLGMLEGSTVDMEPPHPRAAVELPNV</sequence>
<dbReference type="AlphaFoldDB" id="A0A4Q4TNV0"/>
<accession>A0A4Q4TNV0</accession>
<dbReference type="STRING" id="155417.A0A4Q4TNV0"/>
<dbReference type="EMBL" id="QJNU01000051">
    <property type="protein sequence ID" value="RYP08936.1"/>
    <property type="molecule type" value="Genomic_DNA"/>
</dbReference>
<proteinExistence type="predicted"/>
<dbReference type="InterPro" id="IPR032675">
    <property type="entry name" value="LRR_dom_sf"/>
</dbReference>
<dbReference type="Gene3D" id="3.80.10.10">
    <property type="entry name" value="Ribonuclease Inhibitor"/>
    <property type="match status" value="1"/>
</dbReference>
<gene>
    <name evidence="1" type="ORF">DL764_001589</name>
</gene>
<organism evidence="1 2">
    <name type="scientific">Monosporascus ibericus</name>
    <dbReference type="NCBI Taxonomy" id="155417"/>
    <lineage>
        <taxon>Eukaryota</taxon>
        <taxon>Fungi</taxon>
        <taxon>Dikarya</taxon>
        <taxon>Ascomycota</taxon>
        <taxon>Pezizomycotina</taxon>
        <taxon>Sordariomycetes</taxon>
        <taxon>Xylariomycetidae</taxon>
        <taxon>Xylariales</taxon>
        <taxon>Xylariales incertae sedis</taxon>
        <taxon>Monosporascus</taxon>
    </lineage>
</organism>
<reference evidence="1 2" key="1">
    <citation type="submission" date="2018-06" db="EMBL/GenBank/DDBJ databases">
        <title>Complete Genomes of Monosporascus.</title>
        <authorList>
            <person name="Robinson A.J."/>
            <person name="Natvig D.O."/>
        </authorList>
    </citation>
    <scope>NUCLEOTIDE SEQUENCE [LARGE SCALE GENOMIC DNA]</scope>
    <source>
        <strain evidence="1 2">CBS 110550</strain>
    </source>
</reference>
<evidence type="ECO:0000313" key="1">
    <source>
        <dbReference type="EMBL" id="RYP08936.1"/>
    </source>
</evidence>
<evidence type="ECO:0000313" key="2">
    <source>
        <dbReference type="Proteomes" id="UP000293360"/>
    </source>
</evidence>
<name>A0A4Q4TNV0_9PEZI</name>
<evidence type="ECO:0008006" key="3">
    <source>
        <dbReference type="Google" id="ProtNLM"/>
    </source>
</evidence>
<comment type="caution">
    <text evidence="1">The sequence shown here is derived from an EMBL/GenBank/DDBJ whole genome shotgun (WGS) entry which is preliminary data.</text>
</comment>
<keyword evidence="2" id="KW-1185">Reference proteome</keyword>